<dbReference type="EMBL" id="RBNI01001968">
    <property type="protein sequence ID" value="RUP49793.1"/>
    <property type="molecule type" value="Genomic_DNA"/>
</dbReference>
<protein>
    <submittedName>
        <fullName evidence="6">Retinal pigment epithelial membrane protein-domain-containing protein</fullName>
    </submittedName>
</protein>
<comment type="caution">
    <text evidence="6">The sequence shown here is derived from an EMBL/GenBank/DDBJ whole genome shotgun (WGS) entry which is preliminary data.</text>
</comment>
<name>A0A433DG07_9FUNG</name>
<keyword evidence="4" id="KW-0560">Oxidoreductase</keyword>
<evidence type="ECO:0000313" key="6">
    <source>
        <dbReference type="EMBL" id="RUP49793.1"/>
    </source>
</evidence>
<dbReference type="Pfam" id="PF03055">
    <property type="entry name" value="RPE65"/>
    <property type="match status" value="1"/>
</dbReference>
<reference evidence="6 7" key="1">
    <citation type="journal article" date="2018" name="New Phytol.">
        <title>Phylogenomics of Endogonaceae and evolution of mycorrhizas within Mucoromycota.</title>
        <authorList>
            <person name="Chang Y."/>
            <person name="Desiro A."/>
            <person name="Na H."/>
            <person name="Sandor L."/>
            <person name="Lipzen A."/>
            <person name="Clum A."/>
            <person name="Barry K."/>
            <person name="Grigoriev I.V."/>
            <person name="Martin F.M."/>
            <person name="Stajich J.E."/>
            <person name="Smith M.E."/>
            <person name="Bonito G."/>
            <person name="Spatafora J.W."/>
        </authorList>
    </citation>
    <scope>NUCLEOTIDE SEQUENCE [LARGE SCALE GENOMIC DNA]</scope>
    <source>
        <strain evidence="6 7">GMNB39</strain>
    </source>
</reference>
<dbReference type="InterPro" id="IPR004294">
    <property type="entry name" value="Carotenoid_Oase"/>
</dbReference>
<comment type="similarity">
    <text evidence="2">Belongs to the carotenoid oxygenase family.</text>
</comment>
<dbReference type="OrthoDB" id="407010at2759"/>
<keyword evidence="3" id="KW-0479">Metal-binding</keyword>
<keyword evidence="7" id="KW-1185">Reference proteome</keyword>
<dbReference type="PANTHER" id="PTHR10543:SF24">
    <property type="entry name" value="CAROTENOID ISOMEROOXYGENASE"/>
    <property type="match status" value="1"/>
</dbReference>
<evidence type="ECO:0000256" key="4">
    <source>
        <dbReference type="ARBA" id="ARBA00023002"/>
    </source>
</evidence>
<accession>A0A433DG07</accession>
<proteinExistence type="inferred from homology"/>
<dbReference type="PANTHER" id="PTHR10543">
    <property type="entry name" value="BETA-CAROTENE DIOXYGENASE"/>
    <property type="match status" value="1"/>
</dbReference>
<comment type="cofactor">
    <cofactor evidence="1">
        <name>Fe(2+)</name>
        <dbReference type="ChEBI" id="CHEBI:29033"/>
    </cofactor>
</comment>
<gene>
    <name evidence="6" type="ORF">BC936DRAFT_141450</name>
</gene>
<evidence type="ECO:0000256" key="5">
    <source>
        <dbReference type="ARBA" id="ARBA00023004"/>
    </source>
</evidence>
<evidence type="ECO:0000256" key="1">
    <source>
        <dbReference type="ARBA" id="ARBA00001954"/>
    </source>
</evidence>
<evidence type="ECO:0000256" key="3">
    <source>
        <dbReference type="ARBA" id="ARBA00022723"/>
    </source>
</evidence>
<evidence type="ECO:0000256" key="2">
    <source>
        <dbReference type="ARBA" id="ARBA00006787"/>
    </source>
</evidence>
<dbReference type="GO" id="GO:0016121">
    <property type="term" value="P:carotene catabolic process"/>
    <property type="evidence" value="ECO:0007669"/>
    <property type="project" value="TreeGrafter"/>
</dbReference>
<dbReference type="AlphaFoldDB" id="A0A433DG07"/>
<dbReference type="GO" id="GO:0010436">
    <property type="term" value="F:carotenoid dioxygenase activity"/>
    <property type="evidence" value="ECO:0007669"/>
    <property type="project" value="TreeGrafter"/>
</dbReference>
<organism evidence="6 7">
    <name type="scientific">Jimgerdemannia flammicorona</name>
    <dbReference type="NCBI Taxonomy" id="994334"/>
    <lineage>
        <taxon>Eukaryota</taxon>
        <taxon>Fungi</taxon>
        <taxon>Fungi incertae sedis</taxon>
        <taxon>Mucoromycota</taxon>
        <taxon>Mucoromycotina</taxon>
        <taxon>Endogonomycetes</taxon>
        <taxon>Endogonales</taxon>
        <taxon>Endogonaceae</taxon>
        <taxon>Jimgerdemannia</taxon>
    </lineage>
</organism>
<dbReference type="GO" id="GO:0046872">
    <property type="term" value="F:metal ion binding"/>
    <property type="evidence" value="ECO:0007669"/>
    <property type="project" value="UniProtKB-KW"/>
</dbReference>
<dbReference type="Proteomes" id="UP000268093">
    <property type="component" value="Unassembled WGS sequence"/>
</dbReference>
<keyword evidence="5" id="KW-0408">Iron</keyword>
<sequence length="131" mass="14347">MDDRSGWNVIKKIDLEKGEGSRLWARDGLTGSEPVLIPRPGDVEEDDGVVLFIANDESSEVGRCILTVLDARTFDEIASAAIGEFKGLTVMLIEGCQQSNKILDSWQFHVRSYPEAQVLKEEGQHVDGSGG</sequence>
<evidence type="ECO:0000313" key="7">
    <source>
        <dbReference type="Proteomes" id="UP000268093"/>
    </source>
</evidence>